<feature type="transmembrane region" description="Helical" evidence="2">
    <location>
        <begin position="76"/>
        <end position="101"/>
    </location>
</feature>
<evidence type="ECO:0000313" key="3">
    <source>
        <dbReference type="EMBL" id="KAF2737033.1"/>
    </source>
</evidence>
<keyword evidence="2" id="KW-0812">Transmembrane</keyword>
<comment type="caution">
    <text evidence="3">The sequence shown here is derived from an EMBL/GenBank/DDBJ whole genome shotgun (WGS) entry which is preliminary data.</text>
</comment>
<proteinExistence type="predicted"/>
<dbReference type="Proteomes" id="UP000799444">
    <property type="component" value="Unassembled WGS sequence"/>
</dbReference>
<organism evidence="3 4">
    <name type="scientific">Polyplosphaeria fusca</name>
    <dbReference type="NCBI Taxonomy" id="682080"/>
    <lineage>
        <taxon>Eukaryota</taxon>
        <taxon>Fungi</taxon>
        <taxon>Dikarya</taxon>
        <taxon>Ascomycota</taxon>
        <taxon>Pezizomycotina</taxon>
        <taxon>Dothideomycetes</taxon>
        <taxon>Pleosporomycetidae</taxon>
        <taxon>Pleosporales</taxon>
        <taxon>Tetraplosphaeriaceae</taxon>
        <taxon>Polyplosphaeria</taxon>
    </lineage>
</organism>
<dbReference type="AlphaFoldDB" id="A0A9P4R568"/>
<dbReference type="OrthoDB" id="5376804at2759"/>
<feature type="region of interest" description="Disordered" evidence="1">
    <location>
        <begin position="1"/>
        <end position="24"/>
    </location>
</feature>
<sequence length="688" mass="76614">MGTRLNLDSEFTSPDRVDSCAKSPTTAEVEDIAAQSTQPSKKIPVKQNKSARTVPNGMKKAWSATTAFTVRCDDHWIWEISGCCLAVCCLFAIIAVLNVYQGSSLSRQRTLSINAWISIFTAVLKASVMLAIAEGLCQLKWIWYRTPRRLIDMETFDNASRGPWGSFKLLWSGRSNYLAAFGAVLTIVALAIDPFSQQIIQYYSCFPASSHDFAKLPRTNNYTRDGIPRGVGNSELTSTLGSVIMFGAMPDPPINHTDVLPFHCPSGNCTFPETEAGEMFQTLGLCHECWEVEDLIRVNNTNTSTGWDLANWNLTSEWNVSIRRAYVGQNALPDETDNNTNAMYWSRKTLAMRPDFDDLITIDGLMLNVDDACNVQTSENCPKHPWAFRCALYPCVETMSAKIVNSKLQETTLSTSPLRRTNKTAIEVTTSVDLTWSLASDKVLRNGEWSECSATSKPGKANPVAVDPESKTLYHGRSKKAQTIAPLYYPADCVWMLGYEIALGINQYLSWMFDSDYLRNAVMNTYSTRGPQQYKAIYRDGKATIETTDRYFGTLTGFITAMMRQRGEGSPDNWAKGSVLVSQTCIGVEWPWITLPVLMVVFGVAFFAATLWQSRKAGMYVGSWKSSAVAPLWAAMERGTASDSELRKKSEIEEMARCVNLRVDEELGTWRLKLEERGHGAAAESKAS</sequence>
<feature type="transmembrane region" description="Helical" evidence="2">
    <location>
        <begin position="590"/>
        <end position="612"/>
    </location>
</feature>
<keyword evidence="2" id="KW-0472">Membrane</keyword>
<dbReference type="PANTHER" id="PTHR35394:SF5">
    <property type="entry name" value="DUF3176 DOMAIN-CONTAINING PROTEIN"/>
    <property type="match status" value="1"/>
</dbReference>
<reference evidence="3" key="1">
    <citation type="journal article" date="2020" name="Stud. Mycol.">
        <title>101 Dothideomycetes genomes: a test case for predicting lifestyles and emergence of pathogens.</title>
        <authorList>
            <person name="Haridas S."/>
            <person name="Albert R."/>
            <person name="Binder M."/>
            <person name="Bloem J."/>
            <person name="Labutti K."/>
            <person name="Salamov A."/>
            <person name="Andreopoulos B."/>
            <person name="Baker S."/>
            <person name="Barry K."/>
            <person name="Bills G."/>
            <person name="Bluhm B."/>
            <person name="Cannon C."/>
            <person name="Castanera R."/>
            <person name="Culley D."/>
            <person name="Daum C."/>
            <person name="Ezra D."/>
            <person name="Gonzalez J."/>
            <person name="Henrissat B."/>
            <person name="Kuo A."/>
            <person name="Liang C."/>
            <person name="Lipzen A."/>
            <person name="Lutzoni F."/>
            <person name="Magnuson J."/>
            <person name="Mondo S."/>
            <person name="Nolan M."/>
            <person name="Ohm R."/>
            <person name="Pangilinan J."/>
            <person name="Park H.-J."/>
            <person name="Ramirez L."/>
            <person name="Alfaro M."/>
            <person name="Sun H."/>
            <person name="Tritt A."/>
            <person name="Yoshinaga Y."/>
            <person name="Zwiers L.-H."/>
            <person name="Turgeon B."/>
            <person name="Goodwin S."/>
            <person name="Spatafora J."/>
            <person name="Crous P."/>
            <person name="Grigoriev I."/>
        </authorList>
    </citation>
    <scope>NUCLEOTIDE SEQUENCE</scope>
    <source>
        <strain evidence="3">CBS 125425</strain>
    </source>
</reference>
<feature type="transmembrane region" description="Helical" evidence="2">
    <location>
        <begin position="113"/>
        <end position="139"/>
    </location>
</feature>
<keyword evidence="4" id="KW-1185">Reference proteome</keyword>
<dbReference type="EMBL" id="ML996119">
    <property type="protein sequence ID" value="KAF2737033.1"/>
    <property type="molecule type" value="Genomic_DNA"/>
</dbReference>
<evidence type="ECO:0000256" key="2">
    <source>
        <dbReference type="SAM" id="Phobius"/>
    </source>
</evidence>
<keyword evidence="2" id="KW-1133">Transmembrane helix</keyword>
<evidence type="ECO:0000256" key="1">
    <source>
        <dbReference type="SAM" id="MobiDB-lite"/>
    </source>
</evidence>
<name>A0A9P4R568_9PLEO</name>
<gene>
    <name evidence="3" type="ORF">EJ04DRAFT_550847</name>
</gene>
<evidence type="ECO:0000313" key="4">
    <source>
        <dbReference type="Proteomes" id="UP000799444"/>
    </source>
</evidence>
<protein>
    <submittedName>
        <fullName evidence="3">Uncharacterized protein</fullName>
    </submittedName>
</protein>
<accession>A0A9P4R568</accession>
<dbReference type="Pfam" id="PF11374">
    <property type="entry name" value="DUF3176"/>
    <property type="match status" value="1"/>
</dbReference>
<dbReference type="InterPro" id="IPR021514">
    <property type="entry name" value="DUF3176"/>
</dbReference>
<dbReference type="PANTHER" id="PTHR35394">
    <property type="entry name" value="DUF3176 DOMAIN-CONTAINING PROTEIN"/>
    <property type="match status" value="1"/>
</dbReference>